<feature type="domain" description="DUF7053" evidence="2">
    <location>
        <begin position="8"/>
        <end position="211"/>
    </location>
</feature>
<dbReference type="PANTHER" id="PTHR38117:SF1">
    <property type="entry name" value="DUF3074 DOMAIN-CONTAINING PROTEIN"/>
    <property type="match status" value="1"/>
</dbReference>
<reference evidence="3" key="2">
    <citation type="submission" date="2023-05" db="EMBL/GenBank/DDBJ databases">
        <authorList>
            <consortium name="Lawrence Berkeley National Laboratory"/>
            <person name="Steindorff A."/>
            <person name="Hensen N."/>
            <person name="Bonometti L."/>
            <person name="Westerberg I."/>
            <person name="Brannstrom I.O."/>
            <person name="Guillou S."/>
            <person name="Cros-Aarteil S."/>
            <person name="Calhoun S."/>
            <person name="Haridas S."/>
            <person name="Kuo A."/>
            <person name="Mondo S."/>
            <person name="Pangilinan J."/>
            <person name="Riley R."/>
            <person name="Labutti K."/>
            <person name="Andreopoulos B."/>
            <person name="Lipzen A."/>
            <person name="Chen C."/>
            <person name="Yanf M."/>
            <person name="Daum C."/>
            <person name="Ng V."/>
            <person name="Clum A."/>
            <person name="Ohm R."/>
            <person name="Martin F."/>
            <person name="Silar P."/>
            <person name="Natvig D."/>
            <person name="Lalanne C."/>
            <person name="Gautier V."/>
            <person name="Ament-Velasquez S.L."/>
            <person name="Kruys A."/>
            <person name="Hutchinson M.I."/>
            <person name="Powell A.J."/>
            <person name="Barry K."/>
            <person name="Miller A.N."/>
            <person name="Grigoriev I.V."/>
            <person name="Debuchy R."/>
            <person name="Gladieux P."/>
            <person name="Thoren M.H."/>
            <person name="Johannesson H."/>
        </authorList>
    </citation>
    <scope>NUCLEOTIDE SEQUENCE</scope>
    <source>
        <strain evidence="3">CBS 508.74</strain>
    </source>
</reference>
<dbReference type="InterPro" id="IPR055481">
    <property type="entry name" value="DUF7053"/>
</dbReference>
<dbReference type="EMBL" id="MU853334">
    <property type="protein sequence ID" value="KAK4115907.1"/>
    <property type="molecule type" value="Genomic_DNA"/>
</dbReference>
<keyword evidence="4" id="KW-1185">Reference proteome</keyword>
<accession>A0AAN6TK08</accession>
<feature type="region of interest" description="Disordered" evidence="1">
    <location>
        <begin position="148"/>
        <end position="172"/>
    </location>
</feature>
<evidence type="ECO:0000313" key="3">
    <source>
        <dbReference type="EMBL" id="KAK4115907.1"/>
    </source>
</evidence>
<gene>
    <name evidence="3" type="ORF">N656DRAFT_795591</name>
</gene>
<protein>
    <recommendedName>
        <fullName evidence="2">DUF7053 domain-containing protein</fullName>
    </recommendedName>
</protein>
<organism evidence="3 4">
    <name type="scientific">Canariomyces notabilis</name>
    <dbReference type="NCBI Taxonomy" id="2074819"/>
    <lineage>
        <taxon>Eukaryota</taxon>
        <taxon>Fungi</taxon>
        <taxon>Dikarya</taxon>
        <taxon>Ascomycota</taxon>
        <taxon>Pezizomycotina</taxon>
        <taxon>Sordariomycetes</taxon>
        <taxon>Sordariomycetidae</taxon>
        <taxon>Sordariales</taxon>
        <taxon>Chaetomiaceae</taxon>
        <taxon>Canariomyces</taxon>
    </lineage>
</organism>
<feature type="compositionally biased region" description="Basic and acidic residues" evidence="1">
    <location>
        <begin position="148"/>
        <end position="164"/>
    </location>
</feature>
<sequence>MSPPEPFTVITRVPIPARLSPSAVLAALHAYEPLIKANPYLDRYERRHVTADDVAGDSLFFSPDHYLENDDNGGHGAANPNHHPEDPNLQGFVVYDRVPIIPGLGSWASKEVAVPCIFQRSAHGVRCRADAVGGVTVRSRYEVRRRGEIADADDGGHPVAHDGDGDGDDDGGAYELVDISSIECGALVRPFVKLRFSSGHQEILRRVVDEVMHAQAAAAAGPQSGR</sequence>
<reference evidence="3" key="1">
    <citation type="journal article" date="2023" name="Mol. Phylogenet. Evol.">
        <title>Genome-scale phylogeny and comparative genomics of the fungal order Sordariales.</title>
        <authorList>
            <person name="Hensen N."/>
            <person name="Bonometti L."/>
            <person name="Westerberg I."/>
            <person name="Brannstrom I.O."/>
            <person name="Guillou S."/>
            <person name="Cros-Aarteil S."/>
            <person name="Calhoun S."/>
            <person name="Haridas S."/>
            <person name="Kuo A."/>
            <person name="Mondo S."/>
            <person name="Pangilinan J."/>
            <person name="Riley R."/>
            <person name="LaButti K."/>
            <person name="Andreopoulos B."/>
            <person name="Lipzen A."/>
            <person name="Chen C."/>
            <person name="Yan M."/>
            <person name="Daum C."/>
            <person name="Ng V."/>
            <person name="Clum A."/>
            <person name="Steindorff A."/>
            <person name="Ohm R.A."/>
            <person name="Martin F."/>
            <person name="Silar P."/>
            <person name="Natvig D.O."/>
            <person name="Lalanne C."/>
            <person name="Gautier V."/>
            <person name="Ament-Velasquez S.L."/>
            <person name="Kruys A."/>
            <person name="Hutchinson M.I."/>
            <person name="Powell A.J."/>
            <person name="Barry K."/>
            <person name="Miller A.N."/>
            <person name="Grigoriev I.V."/>
            <person name="Debuchy R."/>
            <person name="Gladieux P."/>
            <person name="Hiltunen Thoren M."/>
            <person name="Johannesson H."/>
        </authorList>
    </citation>
    <scope>NUCLEOTIDE SEQUENCE</scope>
    <source>
        <strain evidence="3">CBS 508.74</strain>
    </source>
</reference>
<comment type="caution">
    <text evidence="3">The sequence shown here is derived from an EMBL/GenBank/DDBJ whole genome shotgun (WGS) entry which is preliminary data.</text>
</comment>
<evidence type="ECO:0000259" key="2">
    <source>
        <dbReference type="Pfam" id="PF23155"/>
    </source>
</evidence>
<evidence type="ECO:0000313" key="4">
    <source>
        <dbReference type="Proteomes" id="UP001302812"/>
    </source>
</evidence>
<name>A0AAN6TK08_9PEZI</name>
<evidence type="ECO:0000256" key="1">
    <source>
        <dbReference type="SAM" id="MobiDB-lite"/>
    </source>
</evidence>
<dbReference type="GeneID" id="89941560"/>
<dbReference type="Proteomes" id="UP001302812">
    <property type="component" value="Unassembled WGS sequence"/>
</dbReference>
<proteinExistence type="predicted"/>
<dbReference type="AlphaFoldDB" id="A0AAN6TK08"/>
<dbReference type="PANTHER" id="PTHR38117">
    <property type="entry name" value="NACHT AND WD40 DOMAIN PROTEIN"/>
    <property type="match status" value="1"/>
</dbReference>
<dbReference type="Pfam" id="PF23155">
    <property type="entry name" value="DUF7053"/>
    <property type="match status" value="1"/>
</dbReference>
<dbReference type="RefSeq" id="XP_064673477.1">
    <property type="nucleotide sequence ID" value="XM_064817435.1"/>
</dbReference>